<dbReference type="InterPro" id="IPR027417">
    <property type="entry name" value="P-loop_NTPase"/>
</dbReference>
<gene>
    <name evidence="6" type="ORF">EJ04DRAFT_470947</name>
</gene>
<dbReference type="Proteomes" id="UP000799444">
    <property type="component" value="Unassembled WGS sequence"/>
</dbReference>
<dbReference type="InterPro" id="IPR056884">
    <property type="entry name" value="NPHP3-like_N"/>
</dbReference>
<dbReference type="PANTHER" id="PTHR10039">
    <property type="entry name" value="AMELOGENIN"/>
    <property type="match status" value="1"/>
</dbReference>
<dbReference type="OrthoDB" id="4772757at2759"/>
<accession>A0A9P4QVZ1</accession>
<dbReference type="Pfam" id="PF22939">
    <property type="entry name" value="WHD_GPIID"/>
    <property type="match status" value="1"/>
</dbReference>
<keyword evidence="1" id="KW-0677">Repeat</keyword>
<feature type="non-terminal residue" evidence="6">
    <location>
        <position position="926"/>
    </location>
</feature>
<proteinExistence type="predicted"/>
<keyword evidence="2" id="KW-0040">ANK repeat</keyword>
<dbReference type="InterPro" id="IPR036770">
    <property type="entry name" value="Ankyrin_rpt-contain_sf"/>
</dbReference>
<sequence>MPKRFHLRDRLRAALTSDPASSASTSRLPLPHAQQAPIASSLSPPTPVPSHGNSSTTVTSRNAALEEALATFLKTIPDAEKATFEQASKTIDERVLLSNVQTYDAAHKEDSCFRPHAERLTKFLSLLDRFMGGVAIGIQANPEISSLVVGAVRIVIDLALKFTTFFSRLTEMICTFEDYLKPVAEYAKAADIEAIKQPVVNIYINVLNFGWKARHVFIDASGNSRKWTSLRVFMRQHWETFEAEFVCIEKDMRHHLEVLSHSVWARQFNDIRNTKLERQRIDSLVEMTRHQEEKSRFLSWVSTIEFEKIHQDMYAKKQEGTCGWLIKEPKYQEWFNSSTSSLLWCHGKPGIGKSVLASNILEHVTAQKELQKDTAICFAYYDYQNPQLGDIAGIIAALIKQLCRRRKRIPQSLLKIQHDALSPTLIGTKERFVSLTEDLSEVYVIFDALDECPERQRSSILEFITGVVTIQTPCRVKIFATSRREMDIAKAFEDKKLPTIQVQAENVASDIEIFARSRVETLRKGEHGRTLYVTSNDLAQKIIQTLALKADGMFLWVNLQLDSMCEISKARKDRVVEDALESLPQGLPDTYTRILKHIEGQPLYMKELALNCLMWTIYARRPLSTEELQTALATGTNSRSKQDLELDEPAVILEACGNLLEEAHGVIRPIHYTVQEFLSKFKPRSKLSEDCFRRQLSIPNKMHVRLGQVCLQNISLVAFDQPVDHAAKLCRRLQENPFISYASHNFDYHFARCKHIPLDAKKLLETFFQLESRCLAAVLQIMVLRDGFNDYATIQQHFDPMQFSVSASTVVYSSSFYNISDVRERWVDDAPPTYALHRACSAGLATAVDRLLKAGCDVKEKDGSGGTPLYFASLEGYCQIIQTLVDNGAEVNTKGGHYGNALQAASYRGHEAVIKMLLDKDADVNA</sequence>
<feature type="domain" description="Nephrocystin 3-like N-terminal" evidence="5">
    <location>
        <begin position="320"/>
        <end position="483"/>
    </location>
</feature>
<evidence type="ECO:0000313" key="6">
    <source>
        <dbReference type="EMBL" id="KAF2731916.1"/>
    </source>
</evidence>
<evidence type="ECO:0000256" key="2">
    <source>
        <dbReference type="PROSITE-ProRule" id="PRU00023"/>
    </source>
</evidence>
<feature type="region of interest" description="Disordered" evidence="3">
    <location>
        <begin position="16"/>
        <end position="60"/>
    </location>
</feature>
<dbReference type="AlphaFoldDB" id="A0A9P4QVZ1"/>
<feature type="compositionally biased region" description="Polar residues" evidence="3">
    <location>
        <begin position="51"/>
        <end position="60"/>
    </location>
</feature>
<evidence type="ECO:0000256" key="1">
    <source>
        <dbReference type="ARBA" id="ARBA00022737"/>
    </source>
</evidence>
<dbReference type="PANTHER" id="PTHR10039:SF14">
    <property type="entry name" value="NACHT DOMAIN-CONTAINING PROTEIN"/>
    <property type="match status" value="1"/>
</dbReference>
<dbReference type="InterPro" id="IPR002110">
    <property type="entry name" value="Ankyrin_rpt"/>
</dbReference>
<feature type="repeat" description="ANK" evidence="2">
    <location>
        <begin position="864"/>
        <end position="896"/>
    </location>
</feature>
<dbReference type="PROSITE" id="PS50088">
    <property type="entry name" value="ANK_REPEAT"/>
    <property type="match status" value="2"/>
</dbReference>
<dbReference type="SUPFAM" id="SSF48403">
    <property type="entry name" value="Ankyrin repeat"/>
    <property type="match status" value="1"/>
</dbReference>
<evidence type="ECO:0000313" key="7">
    <source>
        <dbReference type="Proteomes" id="UP000799444"/>
    </source>
</evidence>
<dbReference type="Pfam" id="PF12796">
    <property type="entry name" value="Ank_2"/>
    <property type="match status" value="1"/>
</dbReference>
<feature type="compositionally biased region" description="Polar residues" evidence="3">
    <location>
        <begin position="18"/>
        <end position="27"/>
    </location>
</feature>
<dbReference type="Gene3D" id="3.40.50.300">
    <property type="entry name" value="P-loop containing nucleotide triphosphate hydrolases"/>
    <property type="match status" value="1"/>
</dbReference>
<dbReference type="Gene3D" id="1.25.40.20">
    <property type="entry name" value="Ankyrin repeat-containing domain"/>
    <property type="match status" value="1"/>
</dbReference>
<name>A0A9P4QVZ1_9PLEO</name>
<evidence type="ECO:0000259" key="5">
    <source>
        <dbReference type="Pfam" id="PF24883"/>
    </source>
</evidence>
<evidence type="ECO:0000259" key="4">
    <source>
        <dbReference type="Pfam" id="PF22939"/>
    </source>
</evidence>
<protein>
    <recommendedName>
        <fullName evidence="8">NACHT domain-containing protein</fullName>
    </recommendedName>
</protein>
<dbReference type="InterPro" id="IPR054471">
    <property type="entry name" value="GPIID_WHD"/>
</dbReference>
<reference evidence="6" key="1">
    <citation type="journal article" date="2020" name="Stud. Mycol.">
        <title>101 Dothideomycetes genomes: a test case for predicting lifestyles and emergence of pathogens.</title>
        <authorList>
            <person name="Haridas S."/>
            <person name="Albert R."/>
            <person name="Binder M."/>
            <person name="Bloem J."/>
            <person name="Labutti K."/>
            <person name="Salamov A."/>
            <person name="Andreopoulos B."/>
            <person name="Baker S."/>
            <person name="Barry K."/>
            <person name="Bills G."/>
            <person name="Bluhm B."/>
            <person name="Cannon C."/>
            <person name="Castanera R."/>
            <person name="Culley D."/>
            <person name="Daum C."/>
            <person name="Ezra D."/>
            <person name="Gonzalez J."/>
            <person name="Henrissat B."/>
            <person name="Kuo A."/>
            <person name="Liang C."/>
            <person name="Lipzen A."/>
            <person name="Lutzoni F."/>
            <person name="Magnuson J."/>
            <person name="Mondo S."/>
            <person name="Nolan M."/>
            <person name="Ohm R."/>
            <person name="Pangilinan J."/>
            <person name="Park H.-J."/>
            <person name="Ramirez L."/>
            <person name="Alfaro M."/>
            <person name="Sun H."/>
            <person name="Tritt A."/>
            <person name="Yoshinaga Y."/>
            <person name="Zwiers L.-H."/>
            <person name="Turgeon B."/>
            <person name="Goodwin S."/>
            <person name="Spatafora J."/>
            <person name="Crous P."/>
            <person name="Grigoriev I."/>
        </authorList>
    </citation>
    <scope>NUCLEOTIDE SEQUENCE</scope>
    <source>
        <strain evidence="6">CBS 125425</strain>
    </source>
</reference>
<feature type="domain" description="GPI inositol-deacylase winged helix" evidence="4">
    <location>
        <begin position="605"/>
        <end position="680"/>
    </location>
</feature>
<organism evidence="6 7">
    <name type="scientific">Polyplosphaeria fusca</name>
    <dbReference type="NCBI Taxonomy" id="682080"/>
    <lineage>
        <taxon>Eukaryota</taxon>
        <taxon>Fungi</taxon>
        <taxon>Dikarya</taxon>
        <taxon>Ascomycota</taxon>
        <taxon>Pezizomycotina</taxon>
        <taxon>Dothideomycetes</taxon>
        <taxon>Pleosporomycetidae</taxon>
        <taxon>Pleosporales</taxon>
        <taxon>Tetraplosphaeriaceae</taxon>
        <taxon>Polyplosphaeria</taxon>
    </lineage>
</organism>
<evidence type="ECO:0000256" key="3">
    <source>
        <dbReference type="SAM" id="MobiDB-lite"/>
    </source>
</evidence>
<dbReference type="PROSITE" id="PS50297">
    <property type="entry name" value="ANK_REP_REGION"/>
    <property type="match status" value="2"/>
</dbReference>
<keyword evidence="7" id="KW-1185">Reference proteome</keyword>
<dbReference type="SUPFAM" id="SSF52540">
    <property type="entry name" value="P-loop containing nucleoside triphosphate hydrolases"/>
    <property type="match status" value="1"/>
</dbReference>
<comment type="caution">
    <text evidence="6">The sequence shown here is derived from an EMBL/GenBank/DDBJ whole genome shotgun (WGS) entry which is preliminary data.</text>
</comment>
<dbReference type="Pfam" id="PF24883">
    <property type="entry name" value="NPHP3_N"/>
    <property type="match status" value="1"/>
</dbReference>
<evidence type="ECO:0008006" key="8">
    <source>
        <dbReference type="Google" id="ProtNLM"/>
    </source>
</evidence>
<dbReference type="EMBL" id="ML996186">
    <property type="protein sequence ID" value="KAF2731916.1"/>
    <property type="molecule type" value="Genomic_DNA"/>
</dbReference>
<feature type="repeat" description="ANK" evidence="2">
    <location>
        <begin position="897"/>
        <end position="926"/>
    </location>
</feature>
<dbReference type="SMART" id="SM00248">
    <property type="entry name" value="ANK"/>
    <property type="match status" value="3"/>
</dbReference>